<feature type="region of interest" description="Disordered" evidence="2">
    <location>
        <begin position="58"/>
        <end position="164"/>
    </location>
</feature>
<dbReference type="Proteomes" id="UP000001745">
    <property type="component" value="Unassembled WGS sequence"/>
</dbReference>
<evidence type="ECO:0000313" key="4">
    <source>
        <dbReference type="Proteomes" id="UP000001745"/>
    </source>
</evidence>
<dbReference type="EMBL" id="EQ962660">
    <property type="protein sequence ID" value="EED12168.1"/>
    <property type="molecule type" value="Genomic_DNA"/>
</dbReference>
<accession>B8MT71</accession>
<dbReference type="RefSeq" id="XP_002487822.1">
    <property type="nucleotide sequence ID" value="XM_002487777.1"/>
</dbReference>
<feature type="coiled-coil region" evidence="1">
    <location>
        <begin position="179"/>
        <end position="241"/>
    </location>
</feature>
<sequence length="251" mass="28252">MHLVGKHCYICKVCAWLKCEETLSSQDSSNWQCPDCKHGTQLLADMDVDSSSVISFNFNDPKDSTTKEPAVKGISQTSDSAIKSSEATPKATTSTTPKRHRTSKPPSPPQVIIDSPKKNSASGSPIKRRKKSSKSSQKQRQNSATQTDVPDEMRMSTSEHPTDDLEPAIKTLKTHIANLHILRTRNTELDEEVKALKEKSNTQEQTAWELKEYNENLELQVEKLKTERADLCDKLREIRRLSGFDILQIET</sequence>
<evidence type="ECO:0000313" key="3">
    <source>
        <dbReference type="EMBL" id="EED12168.1"/>
    </source>
</evidence>
<evidence type="ECO:0000256" key="1">
    <source>
        <dbReference type="SAM" id="Coils"/>
    </source>
</evidence>
<proteinExistence type="predicted"/>
<gene>
    <name evidence="3" type="ORF">TSTA_002340</name>
</gene>
<dbReference type="AlphaFoldDB" id="B8MT71"/>
<keyword evidence="1" id="KW-0175">Coiled coil</keyword>
<organism evidence="3 4">
    <name type="scientific">Talaromyces stipitatus (strain ATCC 10500 / CBS 375.48 / QM 6759 / NRRL 1006)</name>
    <name type="common">Penicillium stipitatum</name>
    <dbReference type="NCBI Taxonomy" id="441959"/>
    <lineage>
        <taxon>Eukaryota</taxon>
        <taxon>Fungi</taxon>
        <taxon>Dikarya</taxon>
        <taxon>Ascomycota</taxon>
        <taxon>Pezizomycotina</taxon>
        <taxon>Eurotiomycetes</taxon>
        <taxon>Eurotiomycetidae</taxon>
        <taxon>Eurotiales</taxon>
        <taxon>Trichocomaceae</taxon>
        <taxon>Talaromyces</taxon>
        <taxon>Talaromyces sect. Talaromyces</taxon>
    </lineage>
</organism>
<dbReference type="VEuPathDB" id="FungiDB:TSTA_002340"/>
<reference evidence="4" key="1">
    <citation type="journal article" date="2015" name="Genome Announc.">
        <title>Genome sequence of the AIDS-associated pathogen Penicillium marneffei (ATCC18224) and its near taxonomic relative Talaromyces stipitatus (ATCC10500).</title>
        <authorList>
            <person name="Nierman W.C."/>
            <person name="Fedorova-Abrams N.D."/>
            <person name="Andrianopoulos A."/>
        </authorList>
    </citation>
    <scope>NUCLEOTIDE SEQUENCE [LARGE SCALE GENOMIC DNA]</scope>
    <source>
        <strain evidence="4">ATCC 10500 / CBS 375.48 / QM 6759 / NRRL 1006</strain>
    </source>
</reference>
<dbReference type="InParanoid" id="B8MT71"/>
<name>B8MT71_TALSN</name>
<dbReference type="HOGENOM" id="CLU_1152110_0_0_1"/>
<evidence type="ECO:0000256" key="2">
    <source>
        <dbReference type="SAM" id="MobiDB-lite"/>
    </source>
</evidence>
<dbReference type="GeneID" id="8102845"/>
<keyword evidence="4" id="KW-1185">Reference proteome</keyword>
<dbReference type="PhylomeDB" id="B8MT71"/>
<feature type="compositionally biased region" description="Low complexity" evidence="2">
    <location>
        <begin position="83"/>
        <end position="96"/>
    </location>
</feature>
<feature type="compositionally biased region" description="Basic and acidic residues" evidence="2">
    <location>
        <begin position="60"/>
        <end position="70"/>
    </location>
</feature>
<dbReference type="OrthoDB" id="4226985at2759"/>
<protein>
    <submittedName>
        <fullName evidence="3">Uncharacterized protein</fullName>
    </submittedName>
</protein>